<evidence type="ECO:0000256" key="7">
    <source>
        <dbReference type="ARBA" id="ARBA00022741"/>
    </source>
</evidence>
<dbReference type="SFLD" id="SFLDF00027">
    <property type="entry name" value="p-type_atpase"/>
    <property type="match status" value="1"/>
</dbReference>
<dbReference type="InterPro" id="IPR001757">
    <property type="entry name" value="P_typ_ATPase"/>
</dbReference>
<keyword evidence="6 14" id="KW-0479">Metal-binding</keyword>
<feature type="transmembrane region" description="Helical" evidence="14">
    <location>
        <begin position="108"/>
        <end position="125"/>
    </location>
</feature>
<protein>
    <submittedName>
        <fullName evidence="16">Cadmium-translocating P-type ATPase</fullName>
        <ecNumber evidence="16">3.6.3.3</ecNumber>
    </submittedName>
</protein>
<dbReference type="EMBL" id="JAACYS010000108">
    <property type="protein sequence ID" value="NCU19030.1"/>
    <property type="molecule type" value="Genomic_DNA"/>
</dbReference>
<organism evidence="16 17">
    <name type="scientific">Pallidibacillus pasinlerensis</name>
    <dbReference type="NCBI Taxonomy" id="2703818"/>
    <lineage>
        <taxon>Bacteria</taxon>
        <taxon>Bacillati</taxon>
        <taxon>Bacillota</taxon>
        <taxon>Bacilli</taxon>
        <taxon>Bacillales</taxon>
        <taxon>Bacillaceae</taxon>
        <taxon>Pallidibacillus</taxon>
    </lineage>
</organism>
<keyword evidence="12" id="KW-0406">Ion transport</keyword>
<feature type="transmembrane region" description="Helical" evidence="14">
    <location>
        <begin position="83"/>
        <end position="102"/>
    </location>
</feature>
<dbReference type="InterPro" id="IPR027256">
    <property type="entry name" value="P-typ_ATPase_IB"/>
</dbReference>
<feature type="transmembrane region" description="Helical" evidence="14">
    <location>
        <begin position="257"/>
        <end position="276"/>
    </location>
</feature>
<evidence type="ECO:0000256" key="10">
    <source>
        <dbReference type="ARBA" id="ARBA00022967"/>
    </source>
</evidence>
<dbReference type="GO" id="GO:0016787">
    <property type="term" value="F:hydrolase activity"/>
    <property type="evidence" value="ECO:0007669"/>
    <property type="project" value="UniProtKB-KW"/>
</dbReference>
<dbReference type="PROSITE" id="PS00154">
    <property type="entry name" value="ATPASE_E1_E2"/>
    <property type="match status" value="1"/>
</dbReference>
<dbReference type="Gene3D" id="3.40.50.1000">
    <property type="entry name" value="HAD superfamily/HAD-like"/>
    <property type="match status" value="1"/>
</dbReference>
<evidence type="ECO:0000256" key="13">
    <source>
        <dbReference type="ARBA" id="ARBA00023136"/>
    </source>
</evidence>
<dbReference type="NCBIfam" id="TIGR01494">
    <property type="entry name" value="ATPase_P-type"/>
    <property type="match status" value="1"/>
</dbReference>
<keyword evidence="8 14" id="KW-0067">ATP-binding</keyword>
<evidence type="ECO:0000256" key="11">
    <source>
        <dbReference type="ARBA" id="ARBA00022989"/>
    </source>
</evidence>
<dbReference type="InterPro" id="IPR023214">
    <property type="entry name" value="HAD_sf"/>
</dbReference>
<evidence type="ECO:0000256" key="12">
    <source>
        <dbReference type="ARBA" id="ARBA00023065"/>
    </source>
</evidence>
<dbReference type="SUPFAM" id="SSF56784">
    <property type="entry name" value="HAD-like"/>
    <property type="match status" value="1"/>
</dbReference>
<dbReference type="Proteomes" id="UP000743899">
    <property type="component" value="Unassembled WGS sequence"/>
</dbReference>
<dbReference type="PANTHER" id="PTHR43079">
    <property type="entry name" value="PROBABLE CADMIUM/ZINC-TRANSPORTING ATPASE HMA1"/>
    <property type="match status" value="1"/>
</dbReference>
<evidence type="ECO:0000256" key="1">
    <source>
        <dbReference type="ARBA" id="ARBA00004141"/>
    </source>
</evidence>
<keyword evidence="11 14" id="KW-1133">Transmembrane helix</keyword>
<evidence type="ECO:0000313" key="17">
    <source>
        <dbReference type="Proteomes" id="UP000743899"/>
    </source>
</evidence>
<evidence type="ECO:0000256" key="3">
    <source>
        <dbReference type="ARBA" id="ARBA00022448"/>
    </source>
</evidence>
<comment type="caution">
    <text evidence="16">The sequence shown here is derived from an EMBL/GenBank/DDBJ whole genome shotgun (WGS) entry which is preliminary data.</text>
</comment>
<evidence type="ECO:0000256" key="6">
    <source>
        <dbReference type="ARBA" id="ARBA00022723"/>
    </source>
</evidence>
<dbReference type="PRINTS" id="PR00941">
    <property type="entry name" value="CDATPASE"/>
</dbReference>
<dbReference type="EC" id="3.6.3.3" evidence="16"/>
<evidence type="ECO:0000256" key="2">
    <source>
        <dbReference type="ARBA" id="ARBA00006024"/>
    </source>
</evidence>
<name>A0ABX0AC60_9BACI</name>
<dbReference type="CDD" id="cd07551">
    <property type="entry name" value="P-type_ATPase_HM_ZosA_PfeT-like"/>
    <property type="match status" value="1"/>
</dbReference>
<accession>A0ABX0AC60</accession>
<dbReference type="Pfam" id="PF00702">
    <property type="entry name" value="Hydrolase"/>
    <property type="match status" value="1"/>
</dbReference>
<dbReference type="SUPFAM" id="SSF81653">
    <property type="entry name" value="Calcium ATPase, transduction domain A"/>
    <property type="match status" value="1"/>
</dbReference>
<keyword evidence="5 14" id="KW-0812">Transmembrane</keyword>
<keyword evidence="10" id="KW-1278">Translocase</keyword>
<gene>
    <name evidence="16" type="primary">cadA</name>
    <name evidence="16" type="ORF">GW534_15275</name>
</gene>
<keyword evidence="4" id="KW-0597">Phosphoprotein</keyword>
<evidence type="ECO:0000256" key="9">
    <source>
        <dbReference type="ARBA" id="ARBA00022842"/>
    </source>
</evidence>
<evidence type="ECO:0000313" key="16">
    <source>
        <dbReference type="EMBL" id="NCU19030.1"/>
    </source>
</evidence>
<dbReference type="Gene3D" id="3.40.1110.10">
    <property type="entry name" value="Calcium-transporting ATPase, cytoplasmic domain N"/>
    <property type="match status" value="1"/>
</dbReference>
<dbReference type="PRINTS" id="PR00119">
    <property type="entry name" value="CATATPASE"/>
</dbReference>
<dbReference type="InterPro" id="IPR023298">
    <property type="entry name" value="ATPase_P-typ_TM_dom_sf"/>
</dbReference>
<dbReference type="NCBIfam" id="TIGR01525">
    <property type="entry name" value="ATPase-IB_hvy"/>
    <property type="match status" value="1"/>
</dbReference>
<feature type="domain" description="P-type ATPase A" evidence="15">
    <location>
        <begin position="137"/>
        <end position="237"/>
    </location>
</feature>
<dbReference type="RefSeq" id="WP_161921852.1">
    <property type="nucleotide sequence ID" value="NZ_JAACYS010000108.1"/>
</dbReference>
<dbReference type="NCBIfam" id="TIGR01512">
    <property type="entry name" value="ATPase-IB2_Cd"/>
    <property type="match status" value="1"/>
</dbReference>
<keyword evidence="3" id="KW-0813">Transport</keyword>
<dbReference type="InterPro" id="IPR018303">
    <property type="entry name" value="ATPase_P-typ_P_site"/>
</dbReference>
<feature type="transmembrane region" description="Helical" evidence="14">
    <location>
        <begin position="53"/>
        <end position="71"/>
    </location>
</feature>
<dbReference type="InterPro" id="IPR023299">
    <property type="entry name" value="ATPase_P-typ_cyto_dom_N"/>
</dbReference>
<keyword evidence="14" id="KW-1003">Cell membrane</keyword>
<keyword evidence="7 14" id="KW-0547">Nucleotide-binding</keyword>
<dbReference type="InterPro" id="IPR051949">
    <property type="entry name" value="Cation_Transport_ATPase"/>
</dbReference>
<dbReference type="SFLD" id="SFLDG00002">
    <property type="entry name" value="C1.7:_P-type_atpase_like"/>
    <property type="match status" value="1"/>
</dbReference>
<evidence type="ECO:0000259" key="15">
    <source>
        <dbReference type="Pfam" id="PF00122"/>
    </source>
</evidence>
<feature type="transmembrane region" description="Helical" evidence="14">
    <location>
        <begin position="28"/>
        <end position="47"/>
    </location>
</feature>
<proteinExistence type="inferred from homology"/>
<keyword evidence="13 14" id="KW-0472">Membrane</keyword>
<keyword evidence="9" id="KW-0460">Magnesium</keyword>
<dbReference type="Pfam" id="PF00122">
    <property type="entry name" value="E1-E2_ATPase"/>
    <property type="match status" value="1"/>
</dbReference>
<evidence type="ECO:0000256" key="8">
    <source>
        <dbReference type="ARBA" id="ARBA00022840"/>
    </source>
</evidence>
<comment type="similarity">
    <text evidence="2 14">Belongs to the cation transport ATPase (P-type) (TC 3.A.3) family. Type IB subfamily.</text>
</comment>
<evidence type="ECO:0000256" key="5">
    <source>
        <dbReference type="ARBA" id="ARBA00022692"/>
    </source>
</evidence>
<dbReference type="PANTHER" id="PTHR43079:SF1">
    <property type="entry name" value="CADMIUM_ZINC-TRANSPORTING ATPASE HMA1, CHLOROPLASTIC-RELATED"/>
    <property type="match status" value="1"/>
</dbReference>
<dbReference type="Gene3D" id="2.70.150.10">
    <property type="entry name" value="Calcium-transporting ATPase, cytoplasmic transduction domain A"/>
    <property type="match status" value="1"/>
</dbReference>
<dbReference type="InterPro" id="IPR044492">
    <property type="entry name" value="P_typ_ATPase_HD_dom"/>
</dbReference>
<sequence length="641" mass="70680">MEANIDRVKAKKNDSTFKGKFEVYETKLEIFFAIVSGIFIFIGWLLAKYELEVASITFFLIAYVIGGFFKAKEGITETIENKSLNVEILMILAAIGSAIIGYWEEGAILIFIFAVSGALESYTTSKSHKELTALMNLQPKEAWLIYDGVEQRVSVEKLKVGDYILVKPGEQIPADGIITKGRTSVDEAAITGESMPVTKGQQDEVFAGTVNGSGAIHVKITKPNNETLFQKIIELVQHAQNDKSPSQQFIDRFEAKYVYIVLIAVGLMMFLPHYLFNWSWNESFYRAMVLLVVASPCAVVASITPAVLSAISNGARNGILFKGGVYLENLSNLKAIAFDKTGTLTKGKPEVTNFIVTDEFEKEKHHILQCVASIEKQSNHPLAKAIVQFSHVKNNVDLIEPDYVEDVSGWGIQGKISGDTWKIGKKEFMDKKPYFKDDLPNILASEGKTIVYVQKNNEFVGLFALKDVLRQEAKDAIQHIQKLGVKAIMLTGDNKNTAKAISNEIGINQYISECLPEQKVDEIKRIKQNYGTVAMVGDGINDAPALATANVGIAMGEGTDVALETADVVLMKNELSKIAKAIQLSKKMNRIVKQNLTFSISVIILLVLSNFLQTIDIPLGVIGHEGSTILVILNSLRLLKS</sequence>
<dbReference type="NCBIfam" id="TIGR01511">
    <property type="entry name" value="ATPase-IB1_Cu"/>
    <property type="match status" value="1"/>
</dbReference>
<feature type="transmembrane region" description="Helical" evidence="14">
    <location>
        <begin position="596"/>
        <end position="615"/>
    </location>
</feature>
<dbReference type="InterPro" id="IPR036412">
    <property type="entry name" value="HAD-like_sf"/>
</dbReference>
<comment type="subcellular location">
    <subcellularLocation>
        <location evidence="14">Cell membrane</location>
    </subcellularLocation>
    <subcellularLocation>
        <location evidence="1">Membrane</location>
        <topology evidence="1">Multi-pass membrane protein</topology>
    </subcellularLocation>
</comment>
<dbReference type="PROSITE" id="PS01229">
    <property type="entry name" value="COF_2"/>
    <property type="match status" value="1"/>
</dbReference>
<keyword evidence="16" id="KW-0378">Hydrolase</keyword>
<evidence type="ECO:0000256" key="4">
    <source>
        <dbReference type="ARBA" id="ARBA00022553"/>
    </source>
</evidence>
<dbReference type="InterPro" id="IPR059000">
    <property type="entry name" value="ATPase_P-type_domA"/>
</dbReference>
<dbReference type="SUPFAM" id="SSF81665">
    <property type="entry name" value="Calcium ATPase, transmembrane domain M"/>
    <property type="match status" value="1"/>
</dbReference>
<feature type="transmembrane region" description="Helical" evidence="14">
    <location>
        <begin position="288"/>
        <end position="311"/>
    </location>
</feature>
<keyword evidence="17" id="KW-1185">Reference proteome</keyword>
<evidence type="ECO:0000256" key="14">
    <source>
        <dbReference type="RuleBase" id="RU362081"/>
    </source>
</evidence>
<dbReference type="SFLD" id="SFLDS00003">
    <property type="entry name" value="Haloacid_Dehalogenase"/>
    <property type="match status" value="1"/>
</dbReference>
<dbReference type="InterPro" id="IPR008250">
    <property type="entry name" value="ATPase_P-typ_transduc_dom_A_sf"/>
</dbReference>
<reference evidence="16 17" key="1">
    <citation type="submission" date="2020-01" db="EMBL/GenBank/DDBJ databases">
        <title>A novel Bacillus sp. from Pasinler.</title>
        <authorList>
            <person name="Adiguzel A."/>
            <person name="Ay H."/>
            <person name="Baltaci M.O."/>
        </authorList>
    </citation>
    <scope>NUCLEOTIDE SEQUENCE [LARGE SCALE GENOMIC DNA]</scope>
    <source>
        <strain evidence="16 17">P1</strain>
    </source>
</reference>